<dbReference type="PROSITE" id="PS50928">
    <property type="entry name" value="ABC_TM1"/>
    <property type="match status" value="1"/>
</dbReference>
<evidence type="ECO:0000313" key="9">
    <source>
        <dbReference type="EMBL" id="AGK98679.1"/>
    </source>
</evidence>
<evidence type="ECO:0000259" key="8">
    <source>
        <dbReference type="PROSITE" id="PS50928"/>
    </source>
</evidence>
<dbReference type="InterPro" id="IPR051393">
    <property type="entry name" value="ABC_transporter_permease"/>
</dbReference>
<evidence type="ECO:0000256" key="1">
    <source>
        <dbReference type="ARBA" id="ARBA00004651"/>
    </source>
</evidence>
<sequence length="287" mass="32215">MKSKKAFYMMTIPAVVLFFIFHTMALLKGVFYSFTNYKGFGSWSFVGFKNYISVFHDSNVFNAYVFTFKFAILTTIIVNILSLLIAVGLNSKIKFKNTLKALYFIPNILGALIVAFIFNFIFAHIIPNIGQSLHMAALSKNILGDENLAWMGIVFVAAWQAIAFNTIIYISGLQTIDNEVYEAAEIDGANNWHRFKDIIFPLIAPFFTINMVLCMKNFLMVFDQVVAMTGGGPGGATQSISYVIYNGGFNQGSFAYQSANAVIYFIVIVAISLFQLRVLEKREEKVL</sequence>
<dbReference type="InterPro" id="IPR000515">
    <property type="entry name" value="MetI-like"/>
</dbReference>
<accession>R4KDS1</accession>
<dbReference type="PANTHER" id="PTHR30193">
    <property type="entry name" value="ABC TRANSPORTER PERMEASE PROTEIN"/>
    <property type="match status" value="1"/>
</dbReference>
<feature type="transmembrane region" description="Helical" evidence="7">
    <location>
        <begin position="101"/>
        <end position="127"/>
    </location>
</feature>
<evidence type="ECO:0000256" key="3">
    <source>
        <dbReference type="ARBA" id="ARBA00022475"/>
    </source>
</evidence>
<reference evidence="9 10" key="1">
    <citation type="submission" date="2012-01" db="EMBL/GenBank/DDBJ databases">
        <title>Complete sequence of chromosome of Clostridium pasteurianum BC1.</title>
        <authorList>
            <consortium name="US DOE Joint Genome Institute"/>
            <person name="Lucas S."/>
            <person name="Han J."/>
            <person name="Lapidus A."/>
            <person name="Cheng J.-F."/>
            <person name="Goodwin L."/>
            <person name="Pitluck S."/>
            <person name="Peters L."/>
            <person name="Mikhailova N."/>
            <person name="Teshima H."/>
            <person name="Detter J.C."/>
            <person name="Han C."/>
            <person name="Tapia R."/>
            <person name="Land M."/>
            <person name="Hauser L."/>
            <person name="Kyrpides N."/>
            <person name="Ivanova N."/>
            <person name="Pagani I."/>
            <person name="Dunn J."/>
            <person name="Taghavi S."/>
            <person name="Francis A."/>
            <person name="van der Lelie D."/>
            <person name="Woyke T."/>
        </authorList>
    </citation>
    <scope>NUCLEOTIDE SEQUENCE [LARGE SCALE GENOMIC DNA]</scope>
    <source>
        <strain evidence="9 10">BC1</strain>
    </source>
</reference>
<organism evidence="9 10">
    <name type="scientific">Clostridium pasteurianum BC1</name>
    <dbReference type="NCBI Taxonomy" id="86416"/>
    <lineage>
        <taxon>Bacteria</taxon>
        <taxon>Bacillati</taxon>
        <taxon>Bacillota</taxon>
        <taxon>Clostridia</taxon>
        <taxon>Eubacteriales</taxon>
        <taxon>Clostridiaceae</taxon>
        <taxon>Clostridium</taxon>
    </lineage>
</organism>
<dbReference type="GO" id="GO:0005886">
    <property type="term" value="C:plasma membrane"/>
    <property type="evidence" value="ECO:0007669"/>
    <property type="project" value="UniProtKB-SubCell"/>
</dbReference>
<feature type="transmembrane region" description="Helical" evidence="7">
    <location>
        <begin position="261"/>
        <end position="279"/>
    </location>
</feature>
<keyword evidence="6 7" id="KW-0472">Membrane</keyword>
<feature type="transmembrane region" description="Helical" evidence="7">
    <location>
        <begin position="147"/>
        <end position="170"/>
    </location>
</feature>
<protein>
    <submittedName>
        <fullName evidence="9">Permease component of ABC-type sugar transporter</fullName>
    </submittedName>
</protein>
<dbReference type="Gene3D" id="1.10.3720.10">
    <property type="entry name" value="MetI-like"/>
    <property type="match status" value="1"/>
</dbReference>
<dbReference type="Proteomes" id="UP000013523">
    <property type="component" value="Chromosome"/>
</dbReference>
<evidence type="ECO:0000313" key="10">
    <source>
        <dbReference type="Proteomes" id="UP000013523"/>
    </source>
</evidence>
<evidence type="ECO:0000256" key="6">
    <source>
        <dbReference type="ARBA" id="ARBA00023136"/>
    </source>
</evidence>
<evidence type="ECO:0000256" key="5">
    <source>
        <dbReference type="ARBA" id="ARBA00022989"/>
    </source>
</evidence>
<dbReference type="KEGG" id="cpas:Clopa_3930"/>
<dbReference type="eggNOG" id="COG1175">
    <property type="taxonomic scope" value="Bacteria"/>
</dbReference>
<feature type="transmembrane region" description="Helical" evidence="7">
    <location>
        <begin position="63"/>
        <end position="89"/>
    </location>
</feature>
<keyword evidence="3" id="KW-1003">Cell membrane</keyword>
<comment type="subcellular location">
    <subcellularLocation>
        <location evidence="1 7">Cell membrane</location>
        <topology evidence="1 7">Multi-pass membrane protein</topology>
    </subcellularLocation>
</comment>
<evidence type="ECO:0000256" key="7">
    <source>
        <dbReference type="RuleBase" id="RU363032"/>
    </source>
</evidence>
<dbReference type="PANTHER" id="PTHR30193:SF37">
    <property type="entry name" value="INNER MEMBRANE ABC TRANSPORTER PERMEASE PROTEIN YCJO"/>
    <property type="match status" value="1"/>
</dbReference>
<dbReference type="OrthoDB" id="9786413at2"/>
<feature type="transmembrane region" description="Helical" evidence="7">
    <location>
        <begin position="7"/>
        <end position="27"/>
    </location>
</feature>
<proteinExistence type="inferred from homology"/>
<dbReference type="STRING" id="86416.Clopa_3930"/>
<keyword evidence="4 7" id="KW-0812">Transmembrane</keyword>
<dbReference type="HOGENOM" id="CLU_016047_0_0_9"/>
<dbReference type="Pfam" id="PF00528">
    <property type="entry name" value="BPD_transp_1"/>
    <property type="match status" value="1"/>
</dbReference>
<gene>
    <name evidence="9" type="ORF">Clopa_3930</name>
</gene>
<feature type="transmembrane region" description="Helical" evidence="7">
    <location>
        <begin position="198"/>
        <end position="219"/>
    </location>
</feature>
<keyword evidence="10" id="KW-1185">Reference proteome</keyword>
<evidence type="ECO:0000256" key="4">
    <source>
        <dbReference type="ARBA" id="ARBA00022692"/>
    </source>
</evidence>
<dbReference type="GO" id="GO:0055085">
    <property type="term" value="P:transmembrane transport"/>
    <property type="evidence" value="ECO:0007669"/>
    <property type="project" value="InterPro"/>
</dbReference>
<comment type="similarity">
    <text evidence="7">Belongs to the binding-protein-dependent transport system permease family.</text>
</comment>
<dbReference type="PATRIC" id="fig|86416.3.peg.3925"/>
<keyword evidence="2 7" id="KW-0813">Transport</keyword>
<evidence type="ECO:0000256" key="2">
    <source>
        <dbReference type="ARBA" id="ARBA00022448"/>
    </source>
</evidence>
<dbReference type="InterPro" id="IPR035906">
    <property type="entry name" value="MetI-like_sf"/>
</dbReference>
<dbReference type="CDD" id="cd06261">
    <property type="entry name" value="TM_PBP2"/>
    <property type="match status" value="1"/>
</dbReference>
<dbReference type="EMBL" id="CP003261">
    <property type="protein sequence ID" value="AGK98679.1"/>
    <property type="molecule type" value="Genomic_DNA"/>
</dbReference>
<dbReference type="AlphaFoldDB" id="R4KDS1"/>
<keyword evidence="5 7" id="KW-1133">Transmembrane helix</keyword>
<feature type="domain" description="ABC transmembrane type-1" evidence="8">
    <location>
        <begin position="64"/>
        <end position="275"/>
    </location>
</feature>
<name>R4KDS1_CLOPA</name>
<keyword evidence="9" id="KW-0762">Sugar transport</keyword>
<dbReference type="SUPFAM" id="SSF161098">
    <property type="entry name" value="MetI-like"/>
    <property type="match status" value="1"/>
</dbReference>
<dbReference type="RefSeq" id="WP_015616954.1">
    <property type="nucleotide sequence ID" value="NC_021182.1"/>
</dbReference>